<keyword evidence="5" id="KW-1185">Reference proteome</keyword>
<gene>
    <name evidence="4" type="ORF">QQ020_01410</name>
</gene>
<evidence type="ECO:0000256" key="2">
    <source>
        <dbReference type="SAM" id="Phobius"/>
    </source>
</evidence>
<protein>
    <recommendedName>
        <fullName evidence="6">tRNA (Guanine-N1)-methyltransferase</fullName>
    </recommendedName>
</protein>
<evidence type="ECO:0008006" key="6">
    <source>
        <dbReference type="Google" id="ProtNLM"/>
    </source>
</evidence>
<evidence type="ECO:0000313" key="4">
    <source>
        <dbReference type="EMBL" id="MDN5210675.1"/>
    </source>
</evidence>
<keyword evidence="2" id="KW-1133">Transmembrane helix</keyword>
<comment type="caution">
    <text evidence="4">The sequence shown here is derived from an EMBL/GenBank/DDBJ whole genome shotgun (WGS) entry which is preliminary data.</text>
</comment>
<evidence type="ECO:0000256" key="1">
    <source>
        <dbReference type="SAM" id="Coils"/>
    </source>
</evidence>
<keyword evidence="2" id="KW-0472">Membrane</keyword>
<organism evidence="4 5">
    <name type="scientific">Agaribacillus aureus</name>
    <dbReference type="NCBI Taxonomy" id="3051825"/>
    <lineage>
        <taxon>Bacteria</taxon>
        <taxon>Pseudomonadati</taxon>
        <taxon>Bacteroidota</taxon>
        <taxon>Cytophagia</taxon>
        <taxon>Cytophagales</taxon>
        <taxon>Splendidivirgaceae</taxon>
        <taxon>Agaribacillus</taxon>
    </lineage>
</organism>
<feature type="transmembrane region" description="Helical" evidence="2">
    <location>
        <begin position="133"/>
        <end position="153"/>
    </location>
</feature>
<keyword evidence="1" id="KW-0175">Coiled coil</keyword>
<keyword evidence="3" id="KW-0732">Signal</keyword>
<sequence length="210" mass="24106">MRFSSTLYSVGLCTIFFIVIATSTLHAQTTEKTPLDSGTLSQQFEYVKKKSSSYNDFKVIKLSRLDKMWSNALDSLSATRSSLAEFQKKVGTQQTTIDGLNKSLEDTKQQLAEVTEEKDSISLLGIGMAKKNYHGLMWFLVFALLAMLGVAIYKFKDSNKITVNAERDFRNVSEEYEEFKKKSLEKERKLKRELQTEINRVEDLKRRINS</sequence>
<feature type="coiled-coil region" evidence="1">
    <location>
        <begin position="97"/>
        <end position="124"/>
    </location>
</feature>
<feature type="signal peptide" evidence="3">
    <location>
        <begin position="1"/>
        <end position="27"/>
    </location>
</feature>
<proteinExistence type="predicted"/>
<feature type="coiled-coil region" evidence="1">
    <location>
        <begin position="162"/>
        <end position="207"/>
    </location>
</feature>
<evidence type="ECO:0000256" key="3">
    <source>
        <dbReference type="SAM" id="SignalP"/>
    </source>
</evidence>
<feature type="chain" id="PRO_5045802028" description="tRNA (Guanine-N1)-methyltransferase" evidence="3">
    <location>
        <begin position="28"/>
        <end position="210"/>
    </location>
</feature>
<dbReference type="Proteomes" id="UP001172083">
    <property type="component" value="Unassembled WGS sequence"/>
</dbReference>
<dbReference type="RefSeq" id="WP_346756017.1">
    <property type="nucleotide sequence ID" value="NZ_JAUJEB010000001.1"/>
</dbReference>
<evidence type="ECO:0000313" key="5">
    <source>
        <dbReference type="Proteomes" id="UP001172083"/>
    </source>
</evidence>
<dbReference type="EMBL" id="JAUJEB010000001">
    <property type="protein sequence ID" value="MDN5210675.1"/>
    <property type="molecule type" value="Genomic_DNA"/>
</dbReference>
<reference evidence="4" key="1">
    <citation type="submission" date="2023-06" db="EMBL/GenBank/DDBJ databases">
        <title>Genomic of Agaribacillus aureum.</title>
        <authorList>
            <person name="Wang G."/>
        </authorList>
    </citation>
    <scope>NUCLEOTIDE SEQUENCE</scope>
    <source>
        <strain evidence="4">BMA12</strain>
    </source>
</reference>
<keyword evidence="2" id="KW-0812">Transmembrane</keyword>
<name>A0ABT8KZ07_9BACT</name>
<accession>A0ABT8KZ07</accession>